<dbReference type="RefSeq" id="WP_226586873.1">
    <property type="nucleotide sequence ID" value="NZ_BLAY01000099.1"/>
</dbReference>
<organism evidence="1 2">
    <name type="scientific">Microseira wollei NIES-4236</name>
    <dbReference type="NCBI Taxonomy" id="2530354"/>
    <lineage>
        <taxon>Bacteria</taxon>
        <taxon>Bacillati</taxon>
        <taxon>Cyanobacteriota</taxon>
        <taxon>Cyanophyceae</taxon>
        <taxon>Oscillatoriophycideae</taxon>
        <taxon>Aerosakkonematales</taxon>
        <taxon>Aerosakkonemataceae</taxon>
        <taxon>Microseira</taxon>
    </lineage>
</organism>
<name>A0AAV3WK23_9CYAN</name>
<dbReference type="AlphaFoldDB" id="A0AAV3WK23"/>
<evidence type="ECO:0008006" key="3">
    <source>
        <dbReference type="Google" id="ProtNLM"/>
    </source>
</evidence>
<dbReference type="PANTHER" id="PTHR36791">
    <property type="entry name" value="OS03G0363400 PROTEIN"/>
    <property type="match status" value="1"/>
</dbReference>
<accession>A0AAV3WK23</accession>
<dbReference type="PANTHER" id="PTHR36791:SF2">
    <property type="entry name" value="OS03G0363400 PROTEIN"/>
    <property type="match status" value="1"/>
</dbReference>
<protein>
    <recommendedName>
        <fullName evidence="3">Fe-S-cluster oxidoreductase-like protein</fullName>
    </recommendedName>
</protein>
<dbReference type="Proteomes" id="UP001050975">
    <property type="component" value="Unassembled WGS sequence"/>
</dbReference>
<dbReference type="InterPro" id="IPR005358">
    <property type="entry name" value="Puta_zinc/iron-chelating_dom"/>
</dbReference>
<reference evidence="1" key="1">
    <citation type="submission" date="2019-10" db="EMBL/GenBank/DDBJ databases">
        <title>Draft genome sequece of Microseira wollei NIES-4236.</title>
        <authorList>
            <person name="Yamaguchi H."/>
            <person name="Suzuki S."/>
            <person name="Kawachi M."/>
        </authorList>
    </citation>
    <scope>NUCLEOTIDE SEQUENCE</scope>
    <source>
        <strain evidence="1">NIES-4236</strain>
    </source>
</reference>
<evidence type="ECO:0000313" key="1">
    <source>
        <dbReference type="EMBL" id="GET40764.1"/>
    </source>
</evidence>
<dbReference type="Pfam" id="PF03692">
    <property type="entry name" value="CxxCxxCC"/>
    <property type="match status" value="1"/>
</dbReference>
<sequence>MATWQCVKQCGACCHLDPQERPDLEEYLSPEELKLYLSMVGEGGWCIHFDHSNRSCRIYPDRPRFCRVELETFRNMYGIEPEEVSDFAIDCCHQHIESTYGRRSIEMLRFNSEVYGASGR</sequence>
<gene>
    <name evidence="1" type="ORF">MiSe_55750</name>
</gene>
<comment type="caution">
    <text evidence="1">The sequence shown here is derived from an EMBL/GenBank/DDBJ whole genome shotgun (WGS) entry which is preliminary data.</text>
</comment>
<keyword evidence="2" id="KW-1185">Reference proteome</keyword>
<evidence type="ECO:0000313" key="2">
    <source>
        <dbReference type="Proteomes" id="UP001050975"/>
    </source>
</evidence>
<dbReference type="EMBL" id="BLAY01000099">
    <property type="protein sequence ID" value="GET40764.1"/>
    <property type="molecule type" value="Genomic_DNA"/>
</dbReference>
<proteinExistence type="predicted"/>